<dbReference type="Pfam" id="PF09551">
    <property type="entry name" value="Spore_II_R"/>
    <property type="match status" value="1"/>
</dbReference>
<sequence>MKKIKAVALVLIMILCGAAFARGMQVEAKANAVQEKLSGEVFRFHVLANSDSKEDQELKMKVKEAVVDYMCENLSDAGNAAEAKAWAIRHKEELIRTAREVLQEEGCNDQITAEVVRCEFPDKTYGDIIFPAGWYDALRIKIGKAQGHNWWCVLYPNLCFMDSVHAIVPKEGKEELRSVLTDEEYAMIVKGTPVKIKWFFLQLTE</sequence>
<dbReference type="EMBL" id="CYXR01000022">
    <property type="protein sequence ID" value="CUN09163.1"/>
    <property type="molecule type" value="Genomic_DNA"/>
</dbReference>
<keyword evidence="1" id="KW-0732">Signal</keyword>
<reference evidence="3" key="5">
    <citation type="submission" date="2022-11" db="EMBL/GenBank/DDBJ databases">
        <title>Draft genome sequence of Coprococcus comes strain 31264.</title>
        <authorList>
            <person name="Hisatomi A."/>
            <person name="Ohkuma M."/>
            <person name="Sakamoto M."/>
        </authorList>
    </citation>
    <scope>NUCLEOTIDE SEQUENCE</scope>
    <source>
        <strain evidence="3">JCM 31264</strain>
    </source>
</reference>
<feature type="chain" id="PRO_5040669746" evidence="1">
    <location>
        <begin position="22"/>
        <end position="205"/>
    </location>
</feature>
<reference evidence="4 6" key="3">
    <citation type="submission" date="2020-07" db="EMBL/GenBank/DDBJ databases">
        <title>Bacterial metabolism rescues the inhibition of intestinal drug absorption by food and drug additives.</title>
        <authorList>
            <person name="Zou L."/>
            <person name="Spanogiannopoulos P."/>
            <person name="Chien H.-C."/>
            <person name="Pieper L.M."/>
            <person name="Cai W."/>
            <person name="Khuri N."/>
            <person name="Pottel J."/>
            <person name="Vora B."/>
            <person name="Ni Z."/>
            <person name="Tsakalozou E."/>
            <person name="Zhang W."/>
            <person name="Shoichet B.K."/>
            <person name="Giacomini K.M."/>
            <person name="Turnbaugh P.J."/>
        </authorList>
    </citation>
    <scope>NUCLEOTIDE SEQUENCE [LARGE SCALE GENOMIC DNA]</scope>
    <source>
        <strain evidence="4 6">F22</strain>
    </source>
</reference>
<evidence type="ECO:0000313" key="5">
    <source>
        <dbReference type="Proteomes" id="UP000095727"/>
    </source>
</evidence>
<dbReference type="InterPro" id="IPR014202">
    <property type="entry name" value="Spore_II_R"/>
</dbReference>
<protein>
    <submittedName>
        <fullName evidence="2">Stage II sporulation protein R</fullName>
    </submittedName>
</protein>
<gene>
    <name evidence="3" type="primary">spoIIR</name>
    <name evidence="3" type="ORF">comes_02920</name>
    <name evidence="2" type="ORF">ERS852574_02641</name>
    <name evidence="4" type="ORF">HUU93_00940</name>
</gene>
<evidence type="ECO:0000313" key="4">
    <source>
        <dbReference type="EMBL" id="NUN85179.1"/>
    </source>
</evidence>
<reference evidence="2 5" key="1">
    <citation type="submission" date="2015-09" db="EMBL/GenBank/DDBJ databases">
        <authorList>
            <consortium name="Pathogen Informatics"/>
        </authorList>
    </citation>
    <scope>NUCLEOTIDE SEQUENCE [LARGE SCALE GENOMIC DNA]</scope>
    <source>
        <strain evidence="2 5">2789STDY5834962</strain>
    </source>
</reference>
<evidence type="ECO:0000256" key="1">
    <source>
        <dbReference type="SAM" id="SignalP"/>
    </source>
</evidence>
<dbReference type="AlphaFoldDB" id="A0A173U268"/>
<dbReference type="RefSeq" id="WP_070097341.1">
    <property type="nucleotide sequence ID" value="NZ_BSCI01000001.1"/>
</dbReference>
<reference evidence="3" key="4">
    <citation type="submission" date="2022-09" db="EMBL/GenBank/DDBJ databases">
        <title>Draft genome sequence of Coprococcus comes strain 31264.</title>
        <authorList>
            <person name="Atsushi H."/>
            <person name="Moriya O."/>
            <person name="Mitsuo S."/>
        </authorList>
    </citation>
    <scope>NUCLEOTIDE SEQUENCE</scope>
    <source>
        <strain evidence="3">JCM 31264</strain>
    </source>
</reference>
<reference evidence="4 6" key="2">
    <citation type="submission" date="2020-04" db="EMBL/GenBank/DDBJ databases">
        <authorList>
            <person name="Pieper L."/>
        </authorList>
    </citation>
    <scope>NUCLEOTIDE SEQUENCE [LARGE SCALE GENOMIC DNA]</scope>
    <source>
        <strain evidence="4 6">F22</strain>
    </source>
</reference>
<dbReference type="NCBIfam" id="TIGR02837">
    <property type="entry name" value="spore_II_R"/>
    <property type="match status" value="1"/>
</dbReference>
<organism evidence="2 5">
    <name type="scientific">Coprococcus comes</name>
    <dbReference type="NCBI Taxonomy" id="410072"/>
    <lineage>
        <taxon>Bacteria</taxon>
        <taxon>Bacillati</taxon>
        <taxon>Bacillota</taxon>
        <taxon>Clostridia</taxon>
        <taxon>Lachnospirales</taxon>
        <taxon>Lachnospiraceae</taxon>
        <taxon>Coprococcus</taxon>
    </lineage>
</organism>
<proteinExistence type="predicted"/>
<feature type="signal peptide" evidence="1">
    <location>
        <begin position="1"/>
        <end position="21"/>
    </location>
</feature>
<dbReference type="OrthoDB" id="9793324at2"/>
<evidence type="ECO:0000313" key="2">
    <source>
        <dbReference type="EMBL" id="CUN09163.1"/>
    </source>
</evidence>
<evidence type="ECO:0000313" key="3">
    <source>
        <dbReference type="EMBL" id="GLG85747.1"/>
    </source>
</evidence>
<dbReference type="Proteomes" id="UP001145109">
    <property type="component" value="Unassembled WGS sequence"/>
</dbReference>
<evidence type="ECO:0000313" key="6">
    <source>
        <dbReference type="Proteomes" id="UP000554488"/>
    </source>
</evidence>
<dbReference type="Proteomes" id="UP000095727">
    <property type="component" value="Unassembled WGS sequence"/>
</dbReference>
<name>A0A173U268_9FIRM</name>
<dbReference type="EMBL" id="JABWDC010000002">
    <property type="protein sequence ID" value="NUN85179.1"/>
    <property type="molecule type" value="Genomic_DNA"/>
</dbReference>
<dbReference type="EMBL" id="BSCI01000001">
    <property type="protein sequence ID" value="GLG85747.1"/>
    <property type="molecule type" value="Genomic_DNA"/>
</dbReference>
<dbReference type="Proteomes" id="UP000554488">
    <property type="component" value="Unassembled WGS sequence"/>
</dbReference>
<accession>A0A173U268</accession>